<evidence type="ECO:0000256" key="9">
    <source>
        <dbReference type="ARBA" id="ARBA00023012"/>
    </source>
</evidence>
<feature type="domain" description="HAMP" evidence="13">
    <location>
        <begin position="192"/>
        <end position="245"/>
    </location>
</feature>
<evidence type="ECO:0000313" key="14">
    <source>
        <dbReference type="EMBL" id="MFL0253116.1"/>
    </source>
</evidence>
<dbReference type="SUPFAM" id="SSF158472">
    <property type="entry name" value="HAMP domain-like"/>
    <property type="match status" value="1"/>
</dbReference>
<keyword evidence="7 14" id="KW-0418">Kinase</keyword>
<evidence type="ECO:0000256" key="7">
    <source>
        <dbReference type="ARBA" id="ARBA00022777"/>
    </source>
</evidence>
<comment type="subcellular location">
    <subcellularLocation>
        <location evidence="2">Membrane</location>
        <topology evidence="2">Multi-pass membrane protein</topology>
    </subcellularLocation>
</comment>
<evidence type="ECO:0000313" key="15">
    <source>
        <dbReference type="Proteomes" id="UP001623592"/>
    </source>
</evidence>
<evidence type="ECO:0000256" key="10">
    <source>
        <dbReference type="ARBA" id="ARBA00023136"/>
    </source>
</evidence>
<evidence type="ECO:0000256" key="3">
    <source>
        <dbReference type="ARBA" id="ARBA00012438"/>
    </source>
</evidence>
<dbReference type="Pfam" id="PF02518">
    <property type="entry name" value="HATPase_c"/>
    <property type="match status" value="1"/>
</dbReference>
<dbReference type="InterPro" id="IPR003594">
    <property type="entry name" value="HATPase_dom"/>
</dbReference>
<dbReference type="Pfam" id="PF00512">
    <property type="entry name" value="HisKA"/>
    <property type="match status" value="1"/>
</dbReference>
<evidence type="ECO:0000256" key="1">
    <source>
        <dbReference type="ARBA" id="ARBA00000085"/>
    </source>
</evidence>
<keyword evidence="15" id="KW-1185">Reference proteome</keyword>
<comment type="caution">
    <text evidence="14">The sequence shown here is derived from an EMBL/GenBank/DDBJ whole genome shotgun (WGS) entry which is preliminary data.</text>
</comment>
<dbReference type="SUPFAM" id="SSF47384">
    <property type="entry name" value="Homodimeric domain of signal transducing histidine kinase"/>
    <property type="match status" value="1"/>
</dbReference>
<protein>
    <recommendedName>
        <fullName evidence="3">histidine kinase</fullName>
        <ecNumber evidence="3">2.7.13.3</ecNumber>
    </recommendedName>
</protein>
<reference evidence="14 15" key="1">
    <citation type="submission" date="2024-11" db="EMBL/GenBank/DDBJ databases">
        <authorList>
            <person name="Heng Y.C."/>
            <person name="Lim A.C.H."/>
            <person name="Lee J.K.Y."/>
            <person name="Kittelmann S."/>
        </authorList>
    </citation>
    <scope>NUCLEOTIDE SEQUENCE [LARGE SCALE GENOMIC DNA]</scope>
    <source>
        <strain evidence="14 15">WILCCON 0114</strain>
    </source>
</reference>
<evidence type="ECO:0000256" key="4">
    <source>
        <dbReference type="ARBA" id="ARBA00022553"/>
    </source>
</evidence>
<dbReference type="CDD" id="cd00082">
    <property type="entry name" value="HisKA"/>
    <property type="match status" value="1"/>
</dbReference>
<dbReference type="InterPro" id="IPR003661">
    <property type="entry name" value="HisK_dim/P_dom"/>
</dbReference>
<dbReference type="PROSITE" id="PS50885">
    <property type="entry name" value="HAMP"/>
    <property type="match status" value="1"/>
</dbReference>
<dbReference type="Gene3D" id="1.10.287.130">
    <property type="match status" value="1"/>
</dbReference>
<comment type="catalytic activity">
    <reaction evidence="1">
        <text>ATP + protein L-histidine = ADP + protein N-phospho-L-histidine.</text>
        <dbReference type="EC" id="2.7.13.3"/>
    </reaction>
</comment>
<keyword evidence="6 11" id="KW-0812">Transmembrane</keyword>
<dbReference type="InterPro" id="IPR004358">
    <property type="entry name" value="Sig_transdc_His_kin-like_C"/>
</dbReference>
<gene>
    <name evidence="14" type="ORF">ACJDT4_22175</name>
</gene>
<dbReference type="SUPFAM" id="SSF55874">
    <property type="entry name" value="ATPase domain of HSP90 chaperone/DNA topoisomerase II/histidine kinase"/>
    <property type="match status" value="1"/>
</dbReference>
<dbReference type="CDD" id="cd00075">
    <property type="entry name" value="HATPase"/>
    <property type="match status" value="1"/>
</dbReference>
<dbReference type="EMBL" id="JBJIAA010000026">
    <property type="protein sequence ID" value="MFL0253116.1"/>
    <property type="molecule type" value="Genomic_DNA"/>
</dbReference>
<dbReference type="InterPro" id="IPR003660">
    <property type="entry name" value="HAMP_dom"/>
</dbReference>
<dbReference type="Gene3D" id="3.30.565.10">
    <property type="entry name" value="Histidine kinase-like ATPase, C-terminal domain"/>
    <property type="match status" value="1"/>
</dbReference>
<dbReference type="SMART" id="SM00304">
    <property type="entry name" value="HAMP"/>
    <property type="match status" value="1"/>
</dbReference>
<dbReference type="InterPro" id="IPR036890">
    <property type="entry name" value="HATPase_C_sf"/>
</dbReference>
<proteinExistence type="predicted"/>
<feature type="domain" description="Histidine kinase" evidence="12">
    <location>
        <begin position="267"/>
        <end position="484"/>
    </location>
</feature>
<dbReference type="CDD" id="cd06225">
    <property type="entry name" value="HAMP"/>
    <property type="match status" value="1"/>
</dbReference>
<dbReference type="PROSITE" id="PS50109">
    <property type="entry name" value="HIS_KIN"/>
    <property type="match status" value="1"/>
</dbReference>
<evidence type="ECO:0000256" key="5">
    <source>
        <dbReference type="ARBA" id="ARBA00022679"/>
    </source>
</evidence>
<keyword evidence="9" id="KW-0902">Two-component regulatory system</keyword>
<keyword evidence="10 11" id="KW-0472">Membrane</keyword>
<dbReference type="Gene3D" id="6.10.340.10">
    <property type="match status" value="1"/>
</dbReference>
<keyword evidence="8 11" id="KW-1133">Transmembrane helix</keyword>
<dbReference type="PANTHER" id="PTHR45528:SF10">
    <property type="entry name" value="METHYL-ACCEPTING CHEMOTAXIS PROTEIN"/>
    <property type="match status" value="1"/>
</dbReference>
<sequence>MRFSIRYKILFGFSLIFLSGFLVLGMILSSSIEKNNENLISQNFNANKLYFDEYINEFILLHDRSSLQNISYKECSDFGMKLHTKDNSRILLYSYKGKLIYDSDSFHEKILDKDLKQAENNKNAYTINKINGKTIVSFSYPIILDNKIYGIFRYTKDYTDIFSYSSNLIDKLMYSLAAIFAVVFIFSIFLSRSISVPVLKLSRLTSEMAEGNYNTEALNIKTKDEIGVLARNFILMKEKIQKQIETIKQDRDNLMKLEEHRKVFFDSATHELRTPLTVILGYAQMIKENGFTDKDFFLKGMGHIEKESKRLYDMVVDLLEISKLKSDTNEMKFSEVNLKKMLENTCEEMSIKASKYEVKIVFESDDDIEVMGDENSLKQVFINIIDNSIKYGAVKSTISLKLERENNSALVIINNRGDCIPRDKMDKIFEPFYRVEKKASREKGGSGLGLYIVKDILDKHNGEISMENVEDEGVRTKIKLPIHMFTK</sequence>
<dbReference type="Pfam" id="PF00672">
    <property type="entry name" value="HAMP"/>
    <property type="match status" value="1"/>
</dbReference>
<dbReference type="RefSeq" id="WP_406789781.1">
    <property type="nucleotide sequence ID" value="NZ_JBJIAA010000026.1"/>
</dbReference>
<keyword evidence="5" id="KW-0808">Transferase</keyword>
<dbReference type="SMART" id="SM00388">
    <property type="entry name" value="HisKA"/>
    <property type="match status" value="1"/>
</dbReference>
<evidence type="ECO:0000256" key="8">
    <source>
        <dbReference type="ARBA" id="ARBA00022989"/>
    </source>
</evidence>
<dbReference type="InterPro" id="IPR005467">
    <property type="entry name" value="His_kinase_dom"/>
</dbReference>
<evidence type="ECO:0000256" key="6">
    <source>
        <dbReference type="ARBA" id="ARBA00022692"/>
    </source>
</evidence>
<dbReference type="GO" id="GO:0016301">
    <property type="term" value="F:kinase activity"/>
    <property type="evidence" value="ECO:0007669"/>
    <property type="project" value="UniProtKB-KW"/>
</dbReference>
<keyword evidence="4" id="KW-0597">Phosphoprotein</keyword>
<dbReference type="Proteomes" id="UP001623592">
    <property type="component" value="Unassembled WGS sequence"/>
</dbReference>
<dbReference type="EC" id="2.7.13.3" evidence="3"/>
<dbReference type="InterPro" id="IPR036097">
    <property type="entry name" value="HisK_dim/P_sf"/>
</dbReference>
<evidence type="ECO:0000259" key="13">
    <source>
        <dbReference type="PROSITE" id="PS50885"/>
    </source>
</evidence>
<evidence type="ECO:0000256" key="11">
    <source>
        <dbReference type="SAM" id="Phobius"/>
    </source>
</evidence>
<dbReference type="PRINTS" id="PR00344">
    <property type="entry name" value="BCTRLSENSOR"/>
</dbReference>
<dbReference type="SMART" id="SM00387">
    <property type="entry name" value="HATPase_c"/>
    <property type="match status" value="1"/>
</dbReference>
<feature type="transmembrane region" description="Helical" evidence="11">
    <location>
        <begin position="172"/>
        <end position="190"/>
    </location>
</feature>
<dbReference type="PANTHER" id="PTHR45528">
    <property type="entry name" value="SENSOR HISTIDINE KINASE CPXA"/>
    <property type="match status" value="1"/>
</dbReference>
<accession>A0ABW8TKN4</accession>
<name>A0ABW8TKN4_9CLOT</name>
<evidence type="ECO:0000256" key="2">
    <source>
        <dbReference type="ARBA" id="ARBA00004141"/>
    </source>
</evidence>
<organism evidence="14 15">
    <name type="scientific">Clostridium neuense</name>
    <dbReference type="NCBI Taxonomy" id="1728934"/>
    <lineage>
        <taxon>Bacteria</taxon>
        <taxon>Bacillati</taxon>
        <taxon>Bacillota</taxon>
        <taxon>Clostridia</taxon>
        <taxon>Eubacteriales</taxon>
        <taxon>Clostridiaceae</taxon>
        <taxon>Clostridium</taxon>
    </lineage>
</organism>
<dbReference type="InterPro" id="IPR050398">
    <property type="entry name" value="HssS/ArlS-like"/>
</dbReference>
<evidence type="ECO:0000259" key="12">
    <source>
        <dbReference type="PROSITE" id="PS50109"/>
    </source>
</evidence>